<protein>
    <recommendedName>
        <fullName evidence="2">Water stress and hypersensitive response domain-containing protein</fullName>
    </recommendedName>
</protein>
<evidence type="ECO:0008006" key="2">
    <source>
        <dbReference type="Google" id="ProtNLM"/>
    </source>
</evidence>
<dbReference type="AlphaFoldDB" id="A0A381TTR4"/>
<proteinExistence type="predicted"/>
<accession>A0A381TTR4</accession>
<dbReference type="SUPFAM" id="SSF117070">
    <property type="entry name" value="LEA14-like"/>
    <property type="match status" value="1"/>
</dbReference>
<reference evidence="1" key="1">
    <citation type="submission" date="2018-05" db="EMBL/GenBank/DDBJ databases">
        <authorList>
            <person name="Lanie J.A."/>
            <person name="Ng W.-L."/>
            <person name="Kazmierczak K.M."/>
            <person name="Andrzejewski T.M."/>
            <person name="Davidsen T.M."/>
            <person name="Wayne K.J."/>
            <person name="Tettelin H."/>
            <person name="Glass J.I."/>
            <person name="Rusch D."/>
            <person name="Podicherti R."/>
            <person name="Tsui H.-C.T."/>
            <person name="Winkler M.E."/>
        </authorList>
    </citation>
    <scope>NUCLEOTIDE SEQUENCE</scope>
</reference>
<evidence type="ECO:0000313" key="1">
    <source>
        <dbReference type="EMBL" id="SVA19425.1"/>
    </source>
</evidence>
<sequence length="182" mass="20403">MNPRIFVGVAVVALVAVLFLFGFSSVISDVSEDGFFTSPSDLGQTVLPLEIDLHDFSILEVSEKRATLQVEFKVTNPNFKSVMLQLIKYSIYHDDELIEVGEIGTRPEGGITSPNYFIILNERPLIVGEKFTIKNTGNTPELWQALNNDELNWRVTAEIFYNLSSLTSGQENTSTFDFSKQD</sequence>
<name>A0A381TTR4_9ZZZZ</name>
<gene>
    <name evidence="1" type="ORF">METZ01_LOCUS72279</name>
</gene>
<organism evidence="1">
    <name type="scientific">marine metagenome</name>
    <dbReference type="NCBI Taxonomy" id="408172"/>
    <lineage>
        <taxon>unclassified sequences</taxon>
        <taxon>metagenomes</taxon>
        <taxon>ecological metagenomes</taxon>
    </lineage>
</organism>
<dbReference type="Gene3D" id="2.60.40.1820">
    <property type="match status" value="1"/>
</dbReference>
<dbReference type="EMBL" id="UINC01005151">
    <property type="protein sequence ID" value="SVA19425.1"/>
    <property type="molecule type" value="Genomic_DNA"/>
</dbReference>